<name>A0A7S3R1V3_DUNTE</name>
<proteinExistence type="predicted"/>
<dbReference type="SUPFAM" id="SSF48452">
    <property type="entry name" value="TPR-like"/>
    <property type="match status" value="2"/>
</dbReference>
<sequence length="873" mass="96457">MRRPLAGTQEQVCAQQKVRSDRDLAEMGRRGWQRSLAELQVCSQQRGRSDSEVAELRRQGWQQSLAELQDKNNQLRLAWDSEPLMRTAFELLLHTCVTLKKGVAEAVQACRGWLAQGLKLQGPGSNAVLQRTEYVARKLCGARAHREALVVVRSVAEAYVEAGLPQASPAYARLLQEQLMCCPSFQHPDAAALIDQLDCVSEQLGEAASKEASAKRWLATARLHSVNKDWDGMEAAYLRVLPLLPSALGASKTNEVLVSLASTYVRKGSTAEALGAMQRALAGMTSISELDALSHVKRMAALLPDMRIEDDLWDVWVQKREVIRQLAAQRHRLISVTAAPNVQKSQPAQVQETMDEAHLLLMELSTFSSMSDPEVQPLLETLDGIASKLGGTIKGMQIKHHRWAITASRHEAQCEWDAAFDAYVELLMTGPSVLGFEKMNPVSISLANVSLHKGNISNALSSLGDPLRDDSRFSGAQHLTHADICAISSLMDKINSCQDLPDYARDEKKERFVQLGKAKWKQRAKKKEKSRKVDEARIAEEDAFSMAAALLEELSCCALASSPATTQLMLKLGTVAGRIGGPHAQRVECERWLQIARMHTEQEEWQQAEDAYAQAMPLLNLLPAQKANAWLGLCCVRTWLQDTRGLLDALGQAVEALKGEEDVLRALEKHQRGCAMLPRFARDLQEQDADLLAKKKALCKQLHETKQILRGSLPQRRQQTEQGQQEWRRRQRKELLEDAHLLLEQLSCCAVSQDPDAASILDQLSSIASDVGGPQGEHISFKCLHHTAAAHMAQGEWAAADKAYAAALEHAGSEDDSADAAECMDGRCRAQACTGNLVGALRTLEAAQDSVHFVRDRTKPLLTHILTQLEHTA</sequence>
<evidence type="ECO:0000313" key="2">
    <source>
        <dbReference type="EMBL" id="CAE0499245.1"/>
    </source>
</evidence>
<feature type="coiled-coil region" evidence="1">
    <location>
        <begin position="51"/>
        <end position="78"/>
    </location>
</feature>
<organism evidence="2">
    <name type="scientific">Dunaliella tertiolecta</name>
    <name type="common">Green alga</name>
    <dbReference type="NCBI Taxonomy" id="3047"/>
    <lineage>
        <taxon>Eukaryota</taxon>
        <taxon>Viridiplantae</taxon>
        <taxon>Chlorophyta</taxon>
        <taxon>core chlorophytes</taxon>
        <taxon>Chlorophyceae</taxon>
        <taxon>CS clade</taxon>
        <taxon>Chlamydomonadales</taxon>
        <taxon>Dunaliellaceae</taxon>
        <taxon>Dunaliella</taxon>
    </lineage>
</organism>
<protein>
    <submittedName>
        <fullName evidence="2">Uncharacterized protein</fullName>
    </submittedName>
</protein>
<gene>
    <name evidence="2" type="ORF">DTER00134_LOCUS14318</name>
</gene>
<dbReference type="AlphaFoldDB" id="A0A7S3R1V3"/>
<accession>A0A7S3R1V3</accession>
<dbReference type="EMBL" id="HBIP01023905">
    <property type="protein sequence ID" value="CAE0499245.1"/>
    <property type="molecule type" value="Transcribed_RNA"/>
</dbReference>
<dbReference type="InterPro" id="IPR011990">
    <property type="entry name" value="TPR-like_helical_dom_sf"/>
</dbReference>
<dbReference type="InterPro" id="IPR019734">
    <property type="entry name" value="TPR_rpt"/>
</dbReference>
<keyword evidence="1" id="KW-0175">Coiled coil</keyword>
<evidence type="ECO:0000256" key="1">
    <source>
        <dbReference type="SAM" id="Coils"/>
    </source>
</evidence>
<reference evidence="2" key="1">
    <citation type="submission" date="2021-01" db="EMBL/GenBank/DDBJ databases">
        <authorList>
            <person name="Corre E."/>
            <person name="Pelletier E."/>
            <person name="Niang G."/>
            <person name="Scheremetjew M."/>
            <person name="Finn R."/>
            <person name="Kale V."/>
            <person name="Holt S."/>
            <person name="Cochrane G."/>
            <person name="Meng A."/>
            <person name="Brown T."/>
            <person name="Cohen L."/>
        </authorList>
    </citation>
    <scope>NUCLEOTIDE SEQUENCE</scope>
    <source>
        <strain evidence="2">CCMP1320</strain>
    </source>
</reference>
<dbReference type="SMART" id="SM00028">
    <property type="entry name" value="TPR"/>
    <property type="match status" value="3"/>
</dbReference>